<dbReference type="RefSeq" id="WP_345559210.1">
    <property type="nucleotide sequence ID" value="NZ_BAABIK010000044.1"/>
</dbReference>
<feature type="transmembrane region" description="Helical" evidence="2">
    <location>
        <begin position="185"/>
        <end position="212"/>
    </location>
</feature>
<sequence length="331" mass="33701">MTDQQRAAEAAETSGGRSETAADADSVPGSPSARRARVSEEEVAAVLHGPENGGAGSGERPADPGTADDGKGGDGKGGDEGAPTEVSEQTVEAVVRAQLSKALGGKRGMVETAVPTLAFTLSYLAVEDLRLALGLGFALALGLGAVRLAQRSSVQFVVNSLFGMGIAAFFALRSGEAEDFALPGIIYNAVYAVVLTLTILIRWPAMGLLIGAVTGDVGAWRANPAVVRLSSRLTWLLVAPCVVRVAVQLPLWASEHYGVASTFALLGIAKVAMGWPLQVAAFAGMVWLLARGRTPVETGSAEAAEAPADGGDGAAGHAGPATPPSRPRPAD</sequence>
<keyword evidence="2" id="KW-1133">Transmembrane helix</keyword>
<feature type="region of interest" description="Disordered" evidence="1">
    <location>
        <begin position="299"/>
        <end position="331"/>
    </location>
</feature>
<dbReference type="Proteomes" id="UP001499993">
    <property type="component" value="Unassembled WGS sequence"/>
</dbReference>
<feature type="compositionally biased region" description="Basic and acidic residues" evidence="1">
    <location>
        <begin position="68"/>
        <end position="79"/>
    </location>
</feature>
<dbReference type="InterPro" id="IPR016566">
    <property type="entry name" value="UCP010219"/>
</dbReference>
<feature type="transmembrane region" description="Helical" evidence="2">
    <location>
        <begin position="156"/>
        <end position="173"/>
    </location>
</feature>
<protein>
    <recommendedName>
        <fullName evidence="5">DUF3159 domain-containing protein</fullName>
    </recommendedName>
</protein>
<keyword evidence="4" id="KW-1185">Reference proteome</keyword>
<feature type="transmembrane region" description="Helical" evidence="2">
    <location>
        <begin position="233"/>
        <end position="253"/>
    </location>
</feature>
<evidence type="ECO:0000313" key="4">
    <source>
        <dbReference type="Proteomes" id="UP001499993"/>
    </source>
</evidence>
<reference evidence="4" key="1">
    <citation type="journal article" date="2019" name="Int. J. Syst. Evol. Microbiol.">
        <title>The Global Catalogue of Microorganisms (GCM) 10K type strain sequencing project: providing services to taxonomists for standard genome sequencing and annotation.</title>
        <authorList>
            <consortium name="The Broad Institute Genomics Platform"/>
            <consortium name="The Broad Institute Genome Sequencing Center for Infectious Disease"/>
            <person name="Wu L."/>
            <person name="Ma J."/>
        </authorList>
    </citation>
    <scope>NUCLEOTIDE SEQUENCE [LARGE SCALE GENOMIC DNA]</scope>
    <source>
        <strain evidence="4">JCM 18123</strain>
    </source>
</reference>
<feature type="compositionally biased region" description="Low complexity" evidence="1">
    <location>
        <begin position="299"/>
        <end position="309"/>
    </location>
</feature>
<evidence type="ECO:0008006" key="5">
    <source>
        <dbReference type="Google" id="ProtNLM"/>
    </source>
</evidence>
<accession>A0ABP9GZR3</accession>
<dbReference type="Pfam" id="PF11361">
    <property type="entry name" value="DUF3159"/>
    <property type="match status" value="1"/>
</dbReference>
<keyword evidence="2" id="KW-0812">Transmembrane</keyword>
<feature type="region of interest" description="Disordered" evidence="1">
    <location>
        <begin position="1"/>
        <end position="89"/>
    </location>
</feature>
<evidence type="ECO:0000256" key="1">
    <source>
        <dbReference type="SAM" id="MobiDB-lite"/>
    </source>
</evidence>
<evidence type="ECO:0000313" key="3">
    <source>
        <dbReference type="EMBL" id="GAA4957003.1"/>
    </source>
</evidence>
<feature type="transmembrane region" description="Helical" evidence="2">
    <location>
        <begin position="273"/>
        <end position="290"/>
    </location>
</feature>
<evidence type="ECO:0000256" key="2">
    <source>
        <dbReference type="SAM" id="Phobius"/>
    </source>
</evidence>
<proteinExistence type="predicted"/>
<dbReference type="EMBL" id="BAABIK010000044">
    <property type="protein sequence ID" value="GAA4957003.1"/>
    <property type="molecule type" value="Genomic_DNA"/>
</dbReference>
<organism evidence="3 4">
    <name type="scientific">Streptomonospora halophila</name>
    <dbReference type="NCBI Taxonomy" id="427369"/>
    <lineage>
        <taxon>Bacteria</taxon>
        <taxon>Bacillati</taxon>
        <taxon>Actinomycetota</taxon>
        <taxon>Actinomycetes</taxon>
        <taxon>Streptosporangiales</taxon>
        <taxon>Nocardiopsidaceae</taxon>
        <taxon>Streptomonospora</taxon>
    </lineage>
</organism>
<gene>
    <name evidence="3" type="ORF">GCM10023224_48620</name>
</gene>
<comment type="caution">
    <text evidence="3">The sequence shown here is derived from an EMBL/GenBank/DDBJ whole genome shotgun (WGS) entry which is preliminary data.</text>
</comment>
<feature type="compositionally biased region" description="Pro residues" evidence="1">
    <location>
        <begin position="321"/>
        <end position="331"/>
    </location>
</feature>
<keyword evidence="2" id="KW-0472">Membrane</keyword>
<name>A0ABP9GZR3_9ACTN</name>